<evidence type="ECO:0000313" key="1">
    <source>
        <dbReference type="EMBL" id="KAF7803054.1"/>
    </source>
</evidence>
<comment type="caution">
    <text evidence="1">The sequence shown here is derived from an EMBL/GenBank/DDBJ whole genome shotgun (WGS) entry which is preliminary data.</text>
</comment>
<protein>
    <submittedName>
        <fullName evidence="1">Uncharacterized protein</fullName>
    </submittedName>
</protein>
<dbReference type="Proteomes" id="UP000634136">
    <property type="component" value="Unassembled WGS sequence"/>
</dbReference>
<name>A0A834STD0_9FABA</name>
<evidence type="ECO:0000313" key="2">
    <source>
        <dbReference type="Proteomes" id="UP000634136"/>
    </source>
</evidence>
<gene>
    <name evidence="1" type="ORF">G2W53_042165</name>
</gene>
<keyword evidence="2" id="KW-1185">Reference proteome</keyword>
<accession>A0A834STD0</accession>
<reference evidence="1" key="1">
    <citation type="submission" date="2020-09" db="EMBL/GenBank/DDBJ databases">
        <title>Genome-Enabled Discovery of Anthraquinone Biosynthesis in Senna tora.</title>
        <authorList>
            <person name="Kang S.-H."/>
            <person name="Pandey R.P."/>
            <person name="Lee C.-M."/>
            <person name="Sim J.-S."/>
            <person name="Jeong J.-T."/>
            <person name="Choi B.-S."/>
            <person name="Jung M."/>
            <person name="Ginzburg D."/>
            <person name="Zhao K."/>
            <person name="Won S.Y."/>
            <person name="Oh T.-J."/>
            <person name="Yu Y."/>
            <person name="Kim N.-H."/>
            <person name="Lee O.R."/>
            <person name="Lee T.-H."/>
            <person name="Bashyal P."/>
            <person name="Kim T.-S."/>
            <person name="Lee W.-H."/>
            <person name="Kawkins C."/>
            <person name="Kim C.-K."/>
            <person name="Kim J.S."/>
            <person name="Ahn B.O."/>
            <person name="Rhee S.Y."/>
            <person name="Sohng J.K."/>
        </authorList>
    </citation>
    <scope>NUCLEOTIDE SEQUENCE</scope>
    <source>
        <tissue evidence="1">Leaf</tissue>
    </source>
</reference>
<dbReference type="AlphaFoldDB" id="A0A834STD0"/>
<proteinExistence type="predicted"/>
<dbReference type="EMBL" id="JAAIUW010000013">
    <property type="protein sequence ID" value="KAF7803054.1"/>
    <property type="molecule type" value="Genomic_DNA"/>
</dbReference>
<organism evidence="1 2">
    <name type="scientific">Senna tora</name>
    <dbReference type="NCBI Taxonomy" id="362788"/>
    <lineage>
        <taxon>Eukaryota</taxon>
        <taxon>Viridiplantae</taxon>
        <taxon>Streptophyta</taxon>
        <taxon>Embryophyta</taxon>
        <taxon>Tracheophyta</taxon>
        <taxon>Spermatophyta</taxon>
        <taxon>Magnoliopsida</taxon>
        <taxon>eudicotyledons</taxon>
        <taxon>Gunneridae</taxon>
        <taxon>Pentapetalae</taxon>
        <taxon>rosids</taxon>
        <taxon>fabids</taxon>
        <taxon>Fabales</taxon>
        <taxon>Fabaceae</taxon>
        <taxon>Caesalpinioideae</taxon>
        <taxon>Cassia clade</taxon>
        <taxon>Senna</taxon>
    </lineage>
</organism>
<sequence>MGEFGGSDDTSRGIQNKAPAVQMHRLHEDLKSHNLFGKPY</sequence>